<dbReference type="EMBL" id="CATOUU010000824">
    <property type="protein sequence ID" value="CAI9951397.1"/>
    <property type="molecule type" value="Genomic_DNA"/>
</dbReference>
<evidence type="ECO:0000313" key="1">
    <source>
        <dbReference type="EMBL" id="CAI9920502.1"/>
    </source>
</evidence>
<dbReference type="EMBL" id="CATOUU010000353">
    <property type="protein sequence ID" value="CAI9925934.1"/>
    <property type="molecule type" value="Genomic_DNA"/>
</dbReference>
<dbReference type="EMBL" id="CAXDID020000138">
    <property type="protein sequence ID" value="CAL6037844.1"/>
    <property type="molecule type" value="Genomic_DNA"/>
</dbReference>
<proteinExistence type="predicted"/>
<sequence>MNAQKTNFIQLEHTLRSRDYKVRNLEFEIRRTDEFKKRMEAQTTKQPFEYINKPYTVNIQQNKAELQRIKQKFQDIETKKINQSRLKSIELKRELQATQVQATNMFQKEYDRKKENRNLVYELDWQRNMRIQSAKMYKQNEQIKFSQGISQLKQERAEELKNTIKQKVQQEIELRFNLMVSKRAQSAKK</sequence>
<dbReference type="EMBL" id="CATOUU010000200">
    <property type="protein sequence ID" value="CAI9920502.1"/>
    <property type="molecule type" value="Genomic_DNA"/>
</dbReference>
<evidence type="ECO:0000313" key="7">
    <source>
        <dbReference type="Proteomes" id="UP001642409"/>
    </source>
</evidence>
<reference evidence="4 7" key="2">
    <citation type="submission" date="2024-07" db="EMBL/GenBank/DDBJ databases">
        <authorList>
            <person name="Akdeniz Z."/>
        </authorList>
    </citation>
    <scope>NUCLEOTIDE SEQUENCE [LARGE SCALE GENOMIC DNA]</scope>
</reference>
<dbReference type="AlphaFoldDB" id="A0AA86NUD6"/>
<reference evidence="2" key="1">
    <citation type="submission" date="2023-06" db="EMBL/GenBank/DDBJ databases">
        <authorList>
            <person name="Kurt Z."/>
        </authorList>
    </citation>
    <scope>NUCLEOTIDE SEQUENCE</scope>
</reference>
<comment type="caution">
    <text evidence="2">The sequence shown here is derived from an EMBL/GenBank/DDBJ whole genome shotgun (WGS) entry which is preliminary data.</text>
</comment>
<protein>
    <submittedName>
        <fullName evidence="4">Hypothetical_protein</fullName>
    </submittedName>
</protein>
<keyword evidence="7" id="KW-1185">Reference proteome</keyword>
<dbReference type="Proteomes" id="UP001642409">
    <property type="component" value="Unassembled WGS sequence"/>
</dbReference>
<dbReference type="EMBL" id="CAXDID020000234">
    <property type="protein sequence ID" value="CAL6061369.1"/>
    <property type="molecule type" value="Genomic_DNA"/>
</dbReference>
<dbReference type="EMBL" id="CAXDID020000579">
    <property type="protein sequence ID" value="CAL6104140.1"/>
    <property type="molecule type" value="Genomic_DNA"/>
</dbReference>
<name>A0AA86NUD6_9EUKA</name>
<evidence type="ECO:0000313" key="3">
    <source>
        <dbReference type="EMBL" id="CAI9951397.1"/>
    </source>
</evidence>
<evidence type="ECO:0000313" key="2">
    <source>
        <dbReference type="EMBL" id="CAI9925934.1"/>
    </source>
</evidence>
<evidence type="ECO:0000313" key="5">
    <source>
        <dbReference type="EMBL" id="CAL6061369.1"/>
    </source>
</evidence>
<evidence type="ECO:0000313" key="6">
    <source>
        <dbReference type="EMBL" id="CAL6104140.1"/>
    </source>
</evidence>
<accession>A0AA86NUD6</accession>
<evidence type="ECO:0000313" key="4">
    <source>
        <dbReference type="EMBL" id="CAL6037844.1"/>
    </source>
</evidence>
<gene>
    <name evidence="2" type="ORF">HINF_LOCUS13579</name>
    <name evidence="4" type="ORF">HINF_LOCUS37080</name>
    <name evidence="3" type="ORF">HINF_LOCUS39042</name>
    <name evidence="5" type="ORF">HINF_LOCUS49675</name>
    <name evidence="6" type="ORF">HINF_LOCUS72627</name>
    <name evidence="1" type="ORF">HINF_LOCUS8147</name>
</gene>
<organism evidence="2">
    <name type="scientific">Hexamita inflata</name>
    <dbReference type="NCBI Taxonomy" id="28002"/>
    <lineage>
        <taxon>Eukaryota</taxon>
        <taxon>Metamonada</taxon>
        <taxon>Diplomonadida</taxon>
        <taxon>Hexamitidae</taxon>
        <taxon>Hexamitinae</taxon>
        <taxon>Hexamita</taxon>
    </lineage>
</organism>